<protein>
    <submittedName>
        <fullName evidence="1">Uncharacterized protein</fullName>
    </submittedName>
</protein>
<accession>A0A6B0UM71</accession>
<proteinExistence type="predicted"/>
<organism evidence="1">
    <name type="scientific">Ixodes ricinus</name>
    <name type="common">Common tick</name>
    <name type="synonym">Acarus ricinus</name>
    <dbReference type="NCBI Taxonomy" id="34613"/>
    <lineage>
        <taxon>Eukaryota</taxon>
        <taxon>Metazoa</taxon>
        <taxon>Ecdysozoa</taxon>
        <taxon>Arthropoda</taxon>
        <taxon>Chelicerata</taxon>
        <taxon>Arachnida</taxon>
        <taxon>Acari</taxon>
        <taxon>Parasitiformes</taxon>
        <taxon>Ixodida</taxon>
        <taxon>Ixodoidea</taxon>
        <taxon>Ixodidae</taxon>
        <taxon>Ixodinae</taxon>
        <taxon>Ixodes</taxon>
    </lineage>
</organism>
<dbReference type="AlphaFoldDB" id="A0A6B0UM71"/>
<dbReference type="EMBL" id="GIFC01008816">
    <property type="protein sequence ID" value="MXU90899.1"/>
    <property type="molecule type" value="Transcribed_RNA"/>
</dbReference>
<sequence length="118" mass="13348">MYNTLILERYKMRTGALFLVPKTLDIVHAYANVVRRHPTSSSLSSMSVIPSSTSELQLKFGQLEPYTYFVCQTSASCYFIEQKASHILAGVSKLSTALTHELLRKRNKYDLTSAQKLL</sequence>
<reference evidence="1" key="1">
    <citation type="submission" date="2019-12" db="EMBL/GenBank/DDBJ databases">
        <title>An insight into the sialome of adult female Ixodes ricinus ticks feeding for 6 days.</title>
        <authorList>
            <person name="Perner J."/>
            <person name="Ribeiro J.M.C."/>
        </authorList>
    </citation>
    <scope>NUCLEOTIDE SEQUENCE</scope>
    <source>
        <strain evidence="1">Semi-engorged</strain>
        <tissue evidence="1">Salivary glands</tissue>
    </source>
</reference>
<name>A0A6B0UM71_IXORI</name>
<evidence type="ECO:0000313" key="1">
    <source>
        <dbReference type="EMBL" id="MXU90899.1"/>
    </source>
</evidence>